<dbReference type="Pfam" id="PF13499">
    <property type="entry name" value="EF-hand_7"/>
    <property type="match status" value="1"/>
</dbReference>
<proteinExistence type="predicted"/>
<dbReference type="Gene3D" id="1.10.238.10">
    <property type="entry name" value="EF-hand"/>
    <property type="match status" value="2"/>
</dbReference>
<gene>
    <name evidence="3" type="ORF">TPC1_15773</name>
</gene>
<dbReference type="AlphaFoldDB" id="A0A146K658"/>
<reference evidence="3" key="1">
    <citation type="submission" date="2015-07" db="EMBL/GenBank/DDBJ databases">
        <title>Adaptation to a free-living lifestyle via gene acquisitions in the diplomonad Trepomonas sp. PC1.</title>
        <authorList>
            <person name="Xu F."/>
            <person name="Jerlstrom-Hultqvist J."/>
            <person name="Kolisko M."/>
            <person name="Simpson A.G.B."/>
            <person name="Roger A.J."/>
            <person name="Svard S.G."/>
            <person name="Andersson J.O."/>
        </authorList>
    </citation>
    <scope>NUCLEOTIDE SEQUENCE</scope>
    <source>
        <strain evidence="3">PC1</strain>
    </source>
</reference>
<dbReference type="PROSITE" id="PS00018">
    <property type="entry name" value="EF_HAND_1"/>
    <property type="match status" value="3"/>
</dbReference>
<dbReference type="CDD" id="cd00051">
    <property type="entry name" value="EFh"/>
    <property type="match status" value="2"/>
</dbReference>
<dbReference type="SMART" id="SM00054">
    <property type="entry name" value="EFh"/>
    <property type="match status" value="3"/>
</dbReference>
<dbReference type="InterPro" id="IPR002048">
    <property type="entry name" value="EF_hand_dom"/>
</dbReference>
<feature type="domain" description="EF-hand" evidence="2">
    <location>
        <begin position="72"/>
        <end position="108"/>
    </location>
</feature>
<dbReference type="SUPFAM" id="SSF47473">
    <property type="entry name" value="EF-hand"/>
    <property type="match status" value="1"/>
</dbReference>
<accession>A0A146K658</accession>
<feature type="domain" description="EF-hand" evidence="2">
    <location>
        <begin position="1"/>
        <end position="34"/>
    </location>
</feature>
<dbReference type="Pfam" id="PF13202">
    <property type="entry name" value="EF-hand_5"/>
    <property type="match status" value="1"/>
</dbReference>
<evidence type="ECO:0000313" key="3">
    <source>
        <dbReference type="EMBL" id="JAP92323.1"/>
    </source>
</evidence>
<evidence type="ECO:0000256" key="1">
    <source>
        <dbReference type="ARBA" id="ARBA00022837"/>
    </source>
</evidence>
<protein>
    <submittedName>
        <fullName evidence="3">Calmodulin</fullName>
    </submittedName>
</protein>
<sequence length="140" mass="15958">MFQITNTFKAMDTDGSGKIELPEFIKQFEEEGFNNKDGVLDIVFAIMDMDGNGYLDKNEFSKLFLFIDQNYSENMEFSEMLSKVADLDGNGIISFDELTQFCKSLNIPIPKNIVKQVGDGVPVSQFNTFLKQVLQMKKKK</sequence>
<organism evidence="3">
    <name type="scientific">Trepomonas sp. PC1</name>
    <dbReference type="NCBI Taxonomy" id="1076344"/>
    <lineage>
        <taxon>Eukaryota</taxon>
        <taxon>Metamonada</taxon>
        <taxon>Diplomonadida</taxon>
        <taxon>Hexamitidae</taxon>
        <taxon>Hexamitinae</taxon>
        <taxon>Trepomonas</taxon>
    </lineage>
</organism>
<dbReference type="GO" id="GO:0005509">
    <property type="term" value="F:calcium ion binding"/>
    <property type="evidence" value="ECO:0007669"/>
    <property type="project" value="InterPro"/>
</dbReference>
<name>A0A146K658_9EUKA</name>
<evidence type="ECO:0000259" key="2">
    <source>
        <dbReference type="PROSITE" id="PS50222"/>
    </source>
</evidence>
<dbReference type="InterPro" id="IPR011992">
    <property type="entry name" value="EF-hand-dom_pair"/>
</dbReference>
<dbReference type="InterPro" id="IPR018247">
    <property type="entry name" value="EF_Hand_1_Ca_BS"/>
</dbReference>
<dbReference type="EMBL" id="GDID01004283">
    <property type="protein sequence ID" value="JAP92323.1"/>
    <property type="molecule type" value="Transcribed_RNA"/>
</dbReference>
<dbReference type="PROSITE" id="PS50222">
    <property type="entry name" value="EF_HAND_2"/>
    <property type="match status" value="3"/>
</dbReference>
<feature type="domain" description="EF-hand" evidence="2">
    <location>
        <begin position="35"/>
        <end position="70"/>
    </location>
</feature>
<keyword evidence="1" id="KW-0106">Calcium</keyword>